<dbReference type="KEGG" id="mpeg:HV560_00900"/>
<protein>
    <submittedName>
        <fullName evidence="1">Uncharacterized protein</fullName>
    </submittedName>
</protein>
<name>A0ABD7A617_9PAST</name>
<gene>
    <name evidence="1" type="ORF">HV560_00900</name>
</gene>
<dbReference type="AlphaFoldDB" id="A0ABD7A617"/>
<organism evidence="1 2">
    <name type="scientific">Mannheimia pernigra</name>
    <dbReference type="NCBI Taxonomy" id="111844"/>
    <lineage>
        <taxon>Bacteria</taxon>
        <taxon>Pseudomonadati</taxon>
        <taxon>Pseudomonadota</taxon>
        <taxon>Gammaproteobacteria</taxon>
        <taxon>Pasteurellales</taxon>
        <taxon>Pasteurellaceae</taxon>
        <taxon>Mannheimia</taxon>
    </lineage>
</organism>
<accession>A0ABD7A617</accession>
<sequence length="411" mass="47005">MIANQLNMNDNCAFRVYFNRIAHDKYTYDNYDRVATRSFDTNLTKQGFERVETYDRDVYGRIVRTDNDIVGQGGKIDSYTTYESDIFGRTTDIKTYSDDKGSFELHQTKEYNQYGDATKTTSYNAQNQVSRIFNSESDEYNRQAIHWTDNNYNGKFDGNETKHILTRDPANGRLISRIEKYANGSPELNVKFYYDETDRHVATLFDKNNNGTIEKGDTYSVRQYFEGSRSLVDYFERYQGKQESNGVAFGEPNMEEGLQLVDVLKLHYSYSGQSLGTLYADGERVFKNWAYNGGNGAPVSSSTEDYTDSKFEPLLEQIGGTLREINLSNATQSTDIAFDNDTLVKLSGKSSTRKLLINGDATDTVRLKDHAEFKEIENVKQGKNDYKQYTTEVDGQQYTLLIDTDINIVLA</sequence>
<dbReference type="Proteomes" id="UP000509784">
    <property type="component" value="Chromosome"/>
</dbReference>
<evidence type="ECO:0000313" key="2">
    <source>
        <dbReference type="Proteomes" id="UP000509784"/>
    </source>
</evidence>
<reference evidence="1 2" key="1">
    <citation type="submission" date="2020-06" db="EMBL/GenBank/DDBJ databases">
        <title>Mannheimia pernigra sp. nov. isolated from bovine respiratory tract.</title>
        <authorList>
            <person name="Kuhnert P."/>
            <person name="Akarsu-Egger H."/>
        </authorList>
    </citation>
    <scope>NUCLEOTIDE SEQUENCE [LARGE SCALE GENOMIC DNA]</scope>
    <source>
        <strain evidence="1 2">17CN0883</strain>
    </source>
</reference>
<evidence type="ECO:0000313" key="1">
    <source>
        <dbReference type="EMBL" id="QLB41507.1"/>
    </source>
</evidence>
<dbReference type="RefSeq" id="WP_176811953.1">
    <property type="nucleotide sequence ID" value="NZ_CP055305.1"/>
</dbReference>
<dbReference type="EMBL" id="CP055305">
    <property type="protein sequence ID" value="QLB41507.1"/>
    <property type="molecule type" value="Genomic_DNA"/>
</dbReference>
<proteinExistence type="predicted"/>